<comment type="caution">
    <text evidence="2">The sequence shown here is derived from an EMBL/GenBank/DDBJ whole genome shotgun (WGS) entry which is preliminary data.</text>
</comment>
<protein>
    <submittedName>
        <fullName evidence="2">Uncharacterized protein</fullName>
    </submittedName>
</protein>
<gene>
    <name evidence="2" type="ORF">B296_00023233</name>
</gene>
<evidence type="ECO:0000256" key="1">
    <source>
        <dbReference type="SAM" id="MobiDB-lite"/>
    </source>
</evidence>
<organism evidence="2 3">
    <name type="scientific">Ensete ventricosum</name>
    <name type="common">Abyssinian banana</name>
    <name type="synonym">Musa ensete</name>
    <dbReference type="NCBI Taxonomy" id="4639"/>
    <lineage>
        <taxon>Eukaryota</taxon>
        <taxon>Viridiplantae</taxon>
        <taxon>Streptophyta</taxon>
        <taxon>Embryophyta</taxon>
        <taxon>Tracheophyta</taxon>
        <taxon>Spermatophyta</taxon>
        <taxon>Magnoliopsida</taxon>
        <taxon>Liliopsida</taxon>
        <taxon>Zingiberales</taxon>
        <taxon>Musaceae</taxon>
        <taxon>Ensete</taxon>
    </lineage>
</organism>
<dbReference type="EMBL" id="AMZH03007157">
    <property type="protein sequence ID" value="RRT62024.1"/>
    <property type="molecule type" value="Genomic_DNA"/>
</dbReference>
<feature type="compositionally biased region" description="Low complexity" evidence="1">
    <location>
        <begin position="171"/>
        <end position="186"/>
    </location>
</feature>
<feature type="region of interest" description="Disordered" evidence="1">
    <location>
        <begin position="128"/>
        <end position="186"/>
    </location>
</feature>
<dbReference type="AlphaFoldDB" id="A0A426ZDH4"/>
<evidence type="ECO:0000313" key="2">
    <source>
        <dbReference type="EMBL" id="RRT62024.1"/>
    </source>
</evidence>
<sequence>MPNFCFASPLSTKSTDGRGIHLETATGNYGTVSLLQKLVIHATQGRLYLHFQSGHFPPRTHCSPALVFSPLHSSDESRHGHDKKGSGAGAHDDRHQRSPAALKVFPKHRHALFFLLNAALQRTPSSIQPPTSLVLHGKPQERHHRLPRPPPFPPFLPFLPPSSPRLPTHPTASGPGASTTLSSSSTSSWQTNKFLHITFRIRNHSYS</sequence>
<feature type="compositionally biased region" description="Basic and acidic residues" evidence="1">
    <location>
        <begin position="73"/>
        <end position="96"/>
    </location>
</feature>
<dbReference type="Proteomes" id="UP000287651">
    <property type="component" value="Unassembled WGS sequence"/>
</dbReference>
<evidence type="ECO:0000313" key="3">
    <source>
        <dbReference type="Proteomes" id="UP000287651"/>
    </source>
</evidence>
<name>A0A426ZDH4_ENSVE</name>
<reference evidence="2 3" key="1">
    <citation type="journal article" date="2014" name="Agronomy (Basel)">
        <title>A Draft Genome Sequence for Ensete ventricosum, the Drought-Tolerant Tree Against Hunger.</title>
        <authorList>
            <person name="Harrison J."/>
            <person name="Moore K.A."/>
            <person name="Paszkiewicz K."/>
            <person name="Jones T."/>
            <person name="Grant M."/>
            <person name="Ambacheew D."/>
            <person name="Muzemil S."/>
            <person name="Studholme D.J."/>
        </authorList>
    </citation>
    <scope>NUCLEOTIDE SEQUENCE [LARGE SCALE GENOMIC DNA]</scope>
</reference>
<feature type="compositionally biased region" description="Pro residues" evidence="1">
    <location>
        <begin position="148"/>
        <end position="164"/>
    </location>
</feature>
<proteinExistence type="predicted"/>
<accession>A0A426ZDH4</accession>
<feature type="region of interest" description="Disordered" evidence="1">
    <location>
        <begin position="71"/>
        <end position="96"/>
    </location>
</feature>